<protein>
    <submittedName>
        <fullName evidence="1">Uncharacterized protein</fullName>
    </submittedName>
</protein>
<dbReference type="RefSeq" id="WP_377719872.1">
    <property type="nucleotide sequence ID" value="NZ_JBHSAM010000028.1"/>
</dbReference>
<dbReference type="EMBL" id="JBHSAM010000028">
    <property type="protein sequence ID" value="MFC4101252.1"/>
    <property type="molecule type" value="Genomic_DNA"/>
</dbReference>
<comment type="caution">
    <text evidence="1">The sequence shown here is derived from an EMBL/GenBank/DDBJ whole genome shotgun (WGS) entry which is preliminary data.</text>
</comment>
<accession>A0ABV8K5L2</accession>
<name>A0ABV8K5L2_9BACL</name>
<organism evidence="1 2">
    <name type="scientific">Paenibacillus xanthanilyticus</name>
    <dbReference type="NCBI Taxonomy" id="1783531"/>
    <lineage>
        <taxon>Bacteria</taxon>
        <taxon>Bacillati</taxon>
        <taxon>Bacillota</taxon>
        <taxon>Bacilli</taxon>
        <taxon>Bacillales</taxon>
        <taxon>Paenibacillaceae</taxon>
        <taxon>Paenibacillus</taxon>
    </lineage>
</organism>
<sequence>MNKEFIKETDTTVTKDKYFVTVEAVGYYEVKNEQHELFLDKGKQATVGDYVRLIKEVFDVDAELKNISPHMEFKVTNPKPKGIRSIKMLRITKDYTYRPITKI</sequence>
<dbReference type="Proteomes" id="UP001595715">
    <property type="component" value="Unassembled WGS sequence"/>
</dbReference>
<reference evidence="2" key="1">
    <citation type="journal article" date="2019" name="Int. J. Syst. Evol. Microbiol.">
        <title>The Global Catalogue of Microorganisms (GCM) 10K type strain sequencing project: providing services to taxonomists for standard genome sequencing and annotation.</title>
        <authorList>
            <consortium name="The Broad Institute Genomics Platform"/>
            <consortium name="The Broad Institute Genome Sequencing Center for Infectious Disease"/>
            <person name="Wu L."/>
            <person name="Ma J."/>
        </authorList>
    </citation>
    <scope>NUCLEOTIDE SEQUENCE [LARGE SCALE GENOMIC DNA]</scope>
    <source>
        <strain evidence="2">IBRC-M 10987</strain>
    </source>
</reference>
<proteinExistence type="predicted"/>
<keyword evidence="2" id="KW-1185">Reference proteome</keyword>
<evidence type="ECO:0000313" key="2">
    <source>
        <dbReference type="Proteomes" id="UP001595715"/>
    </source>
</evidence>
<evidence type="ECO:0000313" key="1">
    <source>
        <dbReference type="EMBL" id="MFC4101252.1"/>
    </source>
</evidence>
<gene>
    <name evidence="1" type="ORF">ACFOZ8_16550</name>
</gene>